<keyword evidence="3 7" id="KW-0479">Metal-binding</keyword>
<keyword evidence="10" id="KW-1185">Reference proteome</keyword>
<dbReference type="GO" id="GO:0016712">
    <property type="term" value="F:oxidoreductase activity, acting on paired donors, with incorporation or reduction of molecular oxygen, reduced flavin or flavoprotein as one donor, and incorporation of one atom of oxygen"/>
    <property type="evidence" value="ECO:0007669"/>
    <property type="project" value="TreeGrafter"/>
</dbReference>
<dbReference type="OrthoDB" id="7775173at2759"/>
<evidence type="ECO:0000256" key="5">
    <source>
        <dbReference type="ARBA" id="ARBA00023004"/>
    </source>
</evidence>
<evidence type="ECO:0000256" key="6">
    <source>
        <dbReference type="ARBA" id="ARBA00023033"/>
    </source>
</evidence>
<dbReference type="PRINTS" id="PR00385">
    <property type="entry name" value="P450"/>
</dbReference>
<accession>A0A226EZL7</accession>
<evidence type="ECO:0000256" key="2">
    <source>
        <dbReference type="ARBA" id="ARBA00010617"/>
    </source>
</evidence>
<name>A0A226EZL7_FOLCA</name>
<keyword evidence="7 8" id="KW-0349">Heme</keyword>
<keyword evidence="5 7" id="KW-0408">Iron</keyword>
<dbReference type="InterPro" id="IPR050182">
    <property type="entry name" value="Cytochrome_P450_fam2"/>
</dbReference>
<dbReference type="STRING" id="158441.A0A226EZL7"/>
<evidence type="ECO:0000256" key="8">
    <source>
        <dbReference type="RuleBase" id="RU000461"/>
    </source>
</evidence>
<comment type="caution">
    <text evidence="9">The sequence shown here is derived from an EMBL/GenBank/DDBJ whole genome shotgun (WGS) entry which is preliminary data.</text>
</comment>
<comment type="cofactor">
    <cofactor evidence="1 7">
        <name>heme</name>
        <dbReference type="ChEBI" id="CHEBI:30413"/>
    </cofactor>
</comment>
<dbReference type="PRINTS" id="PR00463">
    <property type="entry name" value="EP450I"/>
</dbReference>
<dbReference type="InterPro" id="IPR017972">
    <property type="entry name" value="Cyt_P450_CS"/>
</dbReference>
<comment type="similarity">
    <text evidence="2 8">Belongs to the cytochrome P450 family.</text>
</comment>
<evidence type="ECO:0000256" key="4">
    <source>
        <dbReference type="ARBA" id="ARBA00023002"/>
    </source>
</evidence>
<evidence type="ECO:0000313" key="10">
    <source>
        <dbReference type="Proteomes" id="UP000198287"/>
    </source>
</evidence>
<evidence type="ECO:0000256" key="1">
    <source>
        <dbReference type="ARBA" id="ARBA00001971"/>
    </source>
</evidence>
<dbReference type="Proteomes" id="UP000198287">
    <property type="component" value="Unassembled WGS sequence"/>
</dbReference>
<dbReference type="FunFam" id="1.10.630.10:FF:000036">
    <property type="entry name" value="CYtochrome P450 family"/>
    <property type="match status" value="1"/>
</dbReference>
<dbReference type="GO" id="GO:0020037">
    <property type="term" value="F:heme binding"/>
    <property type="evidence" value="ECO:0007669"/>
    <property type="project" value="InterPro"/>
</dbReference>
<dbReference type="PANTHER" id="PTHR24300">
    <property type="entry name" value="CYTOCHROME P450 508A4-RELATED"/>
    <property type="match status" value="1"/>
</dbReference>
<dbReference type="Gene3D" id="1.10.630.10">
    <property type="entry name" value="Cytochrome P450"/>
    <property type="match status" value="1"/>
</dbReference>
<dbReference type="SUPFAM" id="SSF48264">
    <property type="entry name" value="Cytochrome P450"/>
    <property type="match status" value="1"/>
</dbReference>
<dbReference type="EMBL" id="LNIX01000001">
    <property type="protein sequence ID" value="OXA62574.1"/>
    <property type="molecule type" value="Genomic_DNA"/>
</dbReference>
<protein>
    <submittedName>
        <fullName evidence="9">Cytochrome P450 2J6</fullName>
    </submittedName>
</protein>
<dbReference type="AlphaFoldDB" id="A0A226EZL7"/>
<keyword evidence="4 8" id="KW-0560">Oxidoreductase</keyword>
<evidence type="ECO:0000256" key="3">
    <source>
        <dbReference type="ARBA" id="ARBA00022723"/>
    </source>
</evidence>
<dbReference type="Pfam" id="PF00067">
    <property type="entry name" value="p450"/>
    <property type="match status" value="1"/>
</dbReference>
<dbReference type="PROSITE" id="PS00086">
    <property type="entry name" value="CYTOCHROME_P450"/>
    <property type="match status" value="1"/>
</dbReference>
<dbReference type="GO" id="GO:0005506">
    <property type="term" value="F:iron ion binding"/>
    <property type="evidence" value="ECO:0007669"/>
    <property type="project" value="InterPro"/>
</dbReference>
<dbReference type="PANTHER" id="PTHR24300:SF375">
    <property type="entry name" value="CYTOCHROME P450 FAMILY"/>
    <property type="match status" value="1"/>
</dbReference>
<dbReference type="OMA" id="HRERFHH"/>
<dbReference type="GO" id="GO:0006082">
    <property type="term" value="P:organic acid metabolic process"/>
    <property type="evidence" value="ECO:0007669"/>
    <property type="project" value="TreeGrafter"/>
</dbReference>
<dbReference type="GO" id="GO:0005737">
    <property type="term" value="C:cytoplasm"/>
    <property type="evidence" value="ECO:0007669"/>
    <property type="project" value="TreeGrafter"/>
</dbReference>
<dbReference type="GO" id="GO:0006805">
    <property type="term" value="P:xenobiotic metabolic process"/>
    <property type="evidence" value="ECO:0007669"/>
    <property type="project" value="TreeGrafter"/>
</dbReference>
<proteinExistence type="inferred from homology"/>
<sequence>MVFILFVIVSALIVLLLLTNKKKYKNLPPGPYPWPIIGNVIEMAMIDIKYPHKALEKLSRKYGEIMKIQFGAHFMIVISSYEVMKEMLTKPEANIGRFVFPFVPDRAYGNPNRGIIFNSGESWQELKRYTIRTLRDFGFGKKNSMNGVMQEEVDELMSTIKGGVLDGLGEWEVDPHLLASSAINVLWSLVAGYRFSLEDKNLQEAVRLNDDILFACGLSNRYTAFPWVKTLFPKLSKHEEHLKCYAEMQKFLRRIIKDIQEKRSARSNQDAESYIEAFLDEIEKRKGTGDTNFTDDQLIVVLADLFLAGSETTSTSVNWMLYHLAMNGHVQEKVYDEICRVIGSDVTPTLDNEKSLVYMKATLYEMFRMSDIVPTPPPRILTDSITVRGYTLPKGAGVMYNMDPVLTDKVHWGDPDVFRPERFLSTNDDGTMQLVNTERVASFGFGKRLCLGETLAWNTVFLYVTNIFQTFKLSTIPGKMPPMEPINSATLSPDRYSLHFELRK</sequence>
<gene>
    <name evidence="9" type="ORF">Fcan01_01537</name>
</gene>
<reference evidence="9 10" key="1">
    <citation type="submission" date="2015-12" db="EMBL/GenBank/DDBJ databases">
        <title>The genome of Folsomia candida.</title>
        <authorList>
            <person name="Faddeeva A."/>
            <person name="Derks M.F."/>
            <person name="Anvar Y."/>
            <person name="Smit S."/>
            <person name="Van Straalen N."/>
            <person name="Roelofs D."/>
        </authorList>
    </citation>
    <scope>NUCLEOTIDE SEQUENCE [LARGE SCALE GENOMIC DNA]</scope>
    <source>
        <strain evidence="9 10">VU population</strain>
        <tissue evidence="9">Whole body</tissue>
    </source>
</reference>
<keyword evidence="6 8" id="KW-0503">Monooxygenase</keyword>
<dbReference type="InterPro" id="IPR002401">
    <property type="entry name" value="Cyt_P450_E_grp-I"/>
</dbReference>
<feature type="binding site" description="axial binding residue" evidence="7">
    <location>
        <position position="450"/>
    </location>
    <ligand>
        <name>heme</name>
        <dbReference type="ChEBI" id="CHEBI:30413"/>
    </ligand>
    <ligandPart>
        <name>Fe</name>
        <dbReference type="ChEBI" id="CHEBI:18248"/>
    </ligandPart>
</feature>
<dbReference type="InterPro" id="IPR036396">
    <property type="entry name" value="Cyt_P450_sf"/>
</dbReference>
<dbReference type="InterPro" id="IPR001128">
    <property type="entry name" value="Cyt_P450"/>
</dbReference>
<organism evidence="9 10">
    <name type="scientific">Folsomia candida</name>
    <name type="common">Springtail</name>
    <dbReference type="NCBI Taxonomy" id="158441"/>
    <lineage>
        <taxon>Eukaryota</taxon>
        <taxon>Metazoa</taxon>
        <taxon>Ecdysozoa</taxon>
        <taxon>Arthropoda</taxon>
        <taxon>Hexapoda</taxon>
        <taxon>Collembola</taxon>
        <taxon>Entomobryomorpha</taxon>
        <taxon>Isotomoidea</taxon>
        <taxon>Isotomidae</taxon>
        <taxon>Proisotominae</taxon>
        <taxon>Folsomia</taxon>
    </lineage>
</organism>
<evidence type="ECO:0000256" key="7">
    <source>
        <dbReference type="PIRSR" id="PIRSR602401-1"/>
    </source>
</evidence>
<evidence type="ECO:0000313" key="9">
    <source>
        <dbReference type="EMBL" id="OXA62574.1"/>
    </source>
</evidence>